<proteinExistence type="inferred from homology"/>
<dbReference type="AlphaFoldDB" id="A0A6A6AQV3"/>
<feature type="compositionally biased region" description="Gly residues" evidence="2">
    <location>
        <begin position="496"/>
        <end position="508"/>
    </location>
</feature>
<dbReference type="GO" id="GO:0005737">
    <property type="term" value="C:cytoplasm"/>
    <property type="evidence" value="ECO:0007669"/>
    <property type="project" value="TreeGrafter"/>
</dbReference>
<feature type="compositionally biased region" description="Low complexity" evidence="2">
    <location>
        <begin position="595"/>
        <end position="613"/>
    </location>
</feature>
<feature type="compositionally biased region" description="Basic and acidic residues" evidence="2">
    <location>
        <begin position="552"/>
        <end position="568"/>
    </location>
</feature>
<dbReference type="CDD" id="cd24139">
    <property type="entry name" value="SIP5-like"/>
    <property type="match status" value="1"/>
</dbReference>
<evidence type="ECO:0000313" key="5">
    <source>
        <dbReference type="Proteomes" id="UP000799771"/>
    </source>
</evidence>
<evidence type="ECO:0000313" key="4">
    <source>
        <dbReference type="EMBL" id="KAF2133385.1"/>
    </source>
</evidence>
<feature type="domain" description="C2H2-type" evidence="3">
    <location>
        <begin position="317"/>
        <end position="340"/>
    </location>
</feature>
<dbReference type="OrthoDB" id="21471at2759"/>
<feature type="compositionally biased region" description="Basic and acidic residues" evidence="2">
    <location>
        <begin position="805"/>
        <end position="833"/>
    </location>
</feature>
<evidence type="ECO:0000259" key="3">
    <source>
        <dbReference type="PROSITE" id="PS00028"/>
    </source>
</evidence>
<feature type="region of interest" description="Disordered" evidence="2">
    <location>
        <begin position="167"/>
        <end position="244"/>
    </location>
</feature>
<protein>
    <recommendedName>
        <fullName evidence="3">C2H2-type domain-containing protein</fullName>
    </recommendedName>
</protein>
<reference evidence="4" key="1">
    <citation type="journal article" date="2020" name="Stud. Mycol.">
        <title>101 Dothideomycetes genomes: a test case for predicting lifestyles and emergence of pathogens.</title>
        <authorList>
            <person name="Haridas S."/>
            <person name="Albert R."/>
            <person name="Binder M."/>
            <person name="Bloem J."/>
            <person name="Labutti K."/>
            <person name="Salamov A."/>
            <person name="Andreopoulos B."/>
            <person name="Baker S."/>
            <person name="Barry K."/>
            <person name="Bills G."/>
            <person name="Bluhm B."/>
            <person name="Cannon C."/>
            <person name="Castanera R."/>
            <person name="Culley D."/>
            <person name="Daum C."/>
            <person name="Ezra D."/>
            <person name="Gonzalez J."/>
            <person name="Henrissat B."/>
            <person name="Kuo A."/>
            <person name="Liang C."/>
            <person name="Lipzen A."/>
            <person name="Lutzoni F."/>
            <person name="Magnuson J."/>
            <person name="Mondo S."/>
            <person name="Nolan M."/>
            <person name="Ohm R."/>
            <person name="Pangilinan J."/>
            <person name="Park H.-J."/>
            <person name="Ramirez L."/>
            <person name="Alfaro M."/>
            <person name="Sun H."/>
            <person name="Tritt A."/>
            <person name="Yoshinaga Y."/>
            <person name="Zwiers L.-H."/>
            <person name="Turgeon B."/>
            <person name="Goodwin S."/>
            <person name="Spatafora J."/>
            <person name="Crous P."/>
            <person name="Grigoriev I."/>
        </authorList>
    </citation>
    <scope>NUCLEOTIDE SEQUENCE</scope>
    <source>
        <strain evidence="4">CBS 119687</strain>
    </source>
</reference>
<dbReference type="InterPro" id="IPR039301">
    <property type="entry name" value="Sip5/DA2"/>
</dbReference>
<feature type="compositionally biased region" description="Low complexity" evidence="2">
    <location>
        <begin position="627"/>
        <end position="640"/>
    </location>
</feature>
<feature type="region of interest" description="Disordered" evidence="2">
    <location>
        <begin position="1"/>
        <end position="93"/>
    </location>
</feature>
<feature type="compositionally biased region" description="Basic residues" evidence="2">
    <location>
        <begin position="569"/>
        <end position="582"/>
    </location>
</feature>
<feature type="compositionally biased region" description="Polar residues" evidence="2">
    <location>
        <begin position="652"/>
        <end position="664"/>
    </location>
</feature>
<dbReference type="Proteomes" id="UP000799771">
    <property type="component" value="Unassembled WGS sequence"/>
</dbReference>
<dbReference type="GeneID" id="54412664"/>
<feature type="compositionally biased region" description="Low complexity" evidence="2">
    <location>
        <begin position="400"/>
        <end position="415"/>
    </location>
</feature>
<comment type="similarity">
    <text evidence="1">Belongs to the SIP5 family.</text>
</comment>
<feature type="compositionally biased region" description="Low complexity" evidence="2">
    <location>
        <begin position="687"/>
        <end position="698"/>
    </location>
</feature>
<feature type="compositionally biased region" description="Polar residues" evidence="2">
    <location>
        <begin position="714"/>
        <end position="743"/>
    </location>
</feature>
<feature type="region of interest" description="Disordered" evidence="2">
    <location>
        <begin position="335"/>
        <end position="354"/>
    </location>
</feature>
<organism evidence="4 5">
    <name type="scientific">Dothidotthia symphoricarpi CBS 119687</name>
    <dbReference type="NCBI Taxonomy" id="1392245"/>
    <lineage>
        <taxon>Eukaryota</taxon>
        <taxon>Fungi</taxon>
        <taxon>Dikarya</taxon>
        <taxon>Ascomycota</taxon>
        <taxon>Pezizomycotina</taxon>
        <taxon>Dothideomycetes</taxon>
        <taxon>Pleosporomycetidae</taxon>
        <taxon>Pleosporales</taxon>
        <taxon>Dothidotthiaceae</taxon>
        <taxon>Dothidotthia</taxon>
    </lineage>
</organism>
<dbReference type="PANTHER" id="PTHR31315:SF1">
    <property type="entry name" value="PROTEIN SIP5"/>
    <property type="match status" value="1"/>
</dbReference>
<feature type="region of interest" description="Disordered" evidence="2">
    <location>
        <begin position="393"/>
        <end position="423"/>
    </location>
</feature>
<dbReference type="RefSeq" id="XP_033527772.1">
    <property type="nucleotide sequence ID" value="XM_033672232.1"/>
</dbReference>
<feature type="compositionally biased region" description="Basic and acidic residues" evidence="2">
    <location>
        <begin position="70"/>
        <end position="93"/>
    </location>
</feature>
<sequence length="893" mass="96037">MGNAQGREARPSGGHVRRSSAHTNPTSPTTSGSAGPSQDRAGSGMYASRSGRGSRHDLTFLGIGAPPGSEQRDLALEPRRETKAEREARKLEKERVLRAQERERSLREEGVDGGFLVTLGTYTGPEDFSKPVVRQLQIERRIAPFWKGLDDHEDTWTEHQLVAIVNGRPLPAPDDIPPDDPPQPSTRLSPAWNARSSDSNINNLTVPMGSRSMSQNSDQSTGLSPLHPASSLPPPVSPMYSNSSTSPFFRSRAKTLASLATGSRNASQTEMVPQEVQLPRDPYVNGHRVEAFLYKNVVECPICCLYYPPYLNKTRCCDQHICSECFVQLKRPDPHPPEHHGEAPTPSAEPQEEIQLVSEPATCPFCKQPEFGVTYESPYFRRGLAYAGQTQHNTSIVNPGTSSNSSLGSPGASSQGRRRAESLAVTDKAVITTDLVRPDWAKKLADAKSLAMRRSAAATALHTAAYMQGVLQQEGRGFRLGGRRRPMFNTDSAGSSGQGTPRGDGEGSSGRNPEGSHDFYPGRHSARGGNRADELEELMMMEAIRLSLAAEDERKRKGEKDAAKEAKKEGKKKAKEAKKVAKAQKNIGSGFHPISVGGLDDSGAGSSSVAGKGKAIDRSGNPYGFNPSGESSSAAINSSPSRDDPQKHLESSRAQIQGKTSGSGNLMPYDPLDNEQSSHRAALGRLSNPSSSSSSFAESDQDSPRRRSRESRSNVMPGQFNESNRNGSGVSLNQDETSAQGTPGTEPMFNFQSLTDAITHDNDDKDRNGAQHIEHVAEAKPTTGKGASANSAAPEAFGRLGDGPPIRRHDTERDGAAGTARHGDKESSPRFDSETSETLGASVATIKPSNATHDDDEIAPAPPVELVADNLSFDRKHIGDVSTRSQLTHQATQ</sequence>
<evidence type="ECO:0000256" key="1">
    <source>
        <dbReference type="ARBA" id="ARBA00010402"/>
    </source>
</evidence>
<evidence type="ECO:0000256" key="2">
    <source>
        <dbReference type="SAM" id="MobiDB-lite"/>
    </source>
</evidence>
<dbReference type="PROSITE" id="PS00028">
    <property type="entry name" value="ZINC_FINGER_C2H2_1"/>
    <property type="match status" value="1"/>
</dbReference>
<gene>
    <name evidence="4" type="ORF">P153DRAFT_420270</name>
</gene>
<dbReference type="EMBL" id="ML977499">
    <property type="protein sequence ID" value="KAF2133385.1"/>
    <property type="molecule type" value="Genomic_DNA"/>
</dbReference>
<feature type="compositionally biased region" description="Low complexity" evidence="2">
    <location>
        <begin position="23"/>
        <end position="37"/>
    </location>
</feature>
<name>A0A6A6AQV3_9PLEO</name>
<dbReference type="PANTHER" id="PTHR31315">
    <property type="entry name" value="PROTEIN SIP5"/>
    <property type="match status" value="1"/>
</dbReference>
<feature type="compositionally biased region" description="Basic and acidic residues" evidence="2">
    <location>
        <begin position="758"/>
        <end position="778"/>
    </location>
</feature>
<keyword evidence="5" id="KW-1185">Reference proteome</keyword>
<feature type="region of interest" description="Disordered" evidence="2">
    <location>
        <begin position="552"/>
        <end position="864"/>
    </location>
</feature>
<feature type="compositionally biased region" description="Polar residues" evidence="2">
    <location>
        <begin position="194"/>
        <end position="222"/>
    </location>
</feature>
<accession>A0A6A6AQV3</accession>
<dbReference type="InterPro" id="IPR013087">
    <property type="entry name" value="Znf_C2H2_type"/>
</dbReference>
<feature type="compositionally biased region" description="Basic and acidic residues" evidence="2">
    <location>
        <begin position="641"/>
        <end position="651"/>
    </location>
</feature>
<feature type="region of interest" description="Disordered" evidence="2">
    <location>
        <begin position="480"/>
        <end position="529"/>
    </location>
</feature>
<feature type="compositionally biased region" description="Pro residues" evidence="2">
    <location>
        <begin position="170"/>
        <end position="184"/>
    </location>
</feature>